<accession>A0A1V0TJN1</accession>
<gene>
    <name evidence="2" type="ORF">B1H19_00320</name>
</gene>
<feature type="region of interest" description="Disordered" evidence="1">
    <location>
        <begin position="40"/>
        <end position="75"/>
    </location>
</feature>
<dbReference type="Proteomes" id="UP000192726">
    <property type="component" value="Chromosome"/>
</dbReference>
<protein>
    <submittedName>
        <fullName evidence="2">Uncharacterized protein</fullName>
    </submittedName>
</protein>
<evidence type="ECO:0000256" key="1">
    <source>
        <dbReference type="SAM" id="MobiDB-lite"/>
    </source>
</evidence>
<dbReference type="KEGG" id="sgv:B1H19_00320"/>
<dbReference type="EMBL" id="CP020569">
    <property type="protein sequence ID" value="ARF52852.1"/>
    <property type="molecule type" value="Genomic_DNA"/>
</dbReference>
<evidence type="ECO:0000313" key="2">
    <source>
        <dbReference type="EMBL" id="ARF52852.1"/>
    </source>
</evidence>
<sequence>MLHHKATGSAKAVKVSPLHQAGVKGTITTEHGGQCRNLTVHDTHHRLTPTAPRGTLPPPPTTGHSTPQLAQKTGG</sequence>
<dbReference type="AlphaFoldDB" id="A0A1V0TJN1"/>
<keyword evidence="3" id="KW-1185">Reference proteome</keyword>
<reference evidence="2 3" key="1">
    <citation type="submission" date="2017-04" db="EMBL/GenBank/DDBJ databases">
        <title>Complete Genome Sequence of Streptomyces gilvosporeus F607, a Capable Producer of Natamycin.</title>
        <authorList>
            <person name="Zong G."/>
            <person name="Zhong C."/>
            <person name="Fu J."/>
            <person name="Qin R."/>
            <person name="Cao G."/>
        </authorList>
    </citation>
    <scope>NUCLEOTIDE SEQUENCE [LARGE SCALE GENOMIC DNA]</scope>
    <source>
        <strain evidence="2 3">F607</strain>
    </source>
</reference>
<name>A0A1V0TJN1_9ACTN</name>
<evidence type="ECO:0000313" key="3">
    <source>
        <dbReference type="Proteomes" id="UP000192726"/>
    </source>
</evidence>
<organism evidence="2 3">
    <name type="scientific">Streptomyces gilvosporeus</name>
    <dbReference type="NCBI Taxonomy" id="553510"/>
    <lineage>
        <taxon>Bacteria</taxon>
        <taxon>Bacillati</taxon>
        <taxon>Actinomycetota</taxon>
        <taxon>Actinomycetes</taxon>
        <taxon>Kitasatosporales</taxon>
        <taxon>Streptomycetaceae</taxon>
        <taxon>Streptomyces</taxon>
    </lineage>
</organism>
<proteinExistence type="predicted"/>